<evidence type="ECO:0000256" key="1">
    <source>
        <dbReference type="ARBA" id="ARBA00001031"/>
    </source>
</evidence>
<dbReference type="PROSITE" id="PS51278">
    <property type="entry name" value="GATASE_TYPE_2"/>
    <property type="match status" value="1"/>
</dbReference>
<dbReference type="InterPro" id="IPR047084">
    <property type="entry name" value="GFAT_N"/>
</dbReference>
<protein>
    <recommendedName>
        <fullName evidence="4">Glutamine--fructose-6-phosphate aminotransferase [isomerizing]</fullName>
        <ecNumber evidence="3">2.6.1.16</ecNumber>
    </recommendedName>
</protein>
<feature type="domain" description="SIS" evidence="12">
    <location>
        <begin position="436"/>
        <end position="571"/>
    </location>
</feature>
<dbReference type="GO" id="GO:0004360">
    <property type="term" value="F:glutamine-fructose-6-phosphate transaminase (isomerizing) activity"/>
    <property type="evidence" value="ECO:0007669"/>
    <property type="project" value="UniProtKB-EC"/>
</dbReference>
<evidence type="ECO:0000259" key="11">
    <source>
        <dbReference type="PROSITE" id="PS51278"/>
    </source>
</evidence>
<dbReference type="AlphaFoldDB" id="A0A2D6LQ43"/>
<feature type="domain" description="SIS" evidence="12">
    <location>
        <begin position="272"/>
        <end position="410"/>
    </location>
</feature>
<dbReference type="InterPro" id="IPR029055">
    <property type="entry name" value="Ntn_hydrolases_N"/>
</dbReference>
<dbReference type="Gene3D" id="3.60.20.10">
    <property type="entry name" value="Glutamine Phosphoribosylpyrophosphate, subunit 1, domain 1"/>
    <property type="match status" value="1"/>
</dbReference>
<dbReference type="InterPro" id="IPR035466">
    <property type="entry name" value="GlmS/AgaS_SIS"/>
</dbReference>
<dbReference type="GO" id="GO:0006002">
    <property type="term" value="P:fructose 6-phosphate metabolic process"/>
    <property type="evidence" value="ECO:0007669"/>
    <property type="project" value="TreeGrafter"/>
</dbReference>
<evidence type="ECO:0000256" key="10">
    <source>
        <dbReference type="ARBA" id="ARBA00055466"/>
    </source>
</evidence>
<comment type="subcellular location">
    <subcellularLocation>
        <location evidence="2">Cytoplasm</location>
    </subcellularLocation>
</comment>
<keyword evidence="8" id="KW-0677">Repeat</keyword>
<keyword evidence="6" id="KW-0032">Aminotransferase</keyword>
<dbReference type="Proteomes" id="UP000226712">
    <property type="component" value="Unassembled WGS sequence"/>
</dbReference>
<dbReference type="NCBIfam" id="NF001484">
    <property type="entry name" value="PRK00331.1"/>
    <property type="match status" value="1"/>
</dbReference>
<name>A0A2D6LQ43_9ARCH</name>
<dbReference type="GO" id="GO:0005737">
    <property type="term" value="C:cytoplasm"/>
    <property type="evidence" value="ECO:0007669"/>
    <property type="project" value="UniProtKB-SubCell"/>
</dbReference>
<dbReference type="FunFam" id="3.60.20.10:FF:000006">
    <property type="entry name" value="Glutamine--fructose-6-phosphate aminotransferase [isomerizing]"/>
    <property type="match status" value="1"/>
</dbReference>
<dbReference type="GO" id="GO:0097367">
    <property type="term" value="F:carbohydrate derivative binding"/>
    <property type="evidence" value="ECO:0007669"/>
    <property type="project" value="InterPro"/>
</dbReference>
<evidence type="ECO:0000256" key="4">
    <source>
        <dbReference type="ARBA" id="ARBA00016090"/>
    </source>
</evidence>
<evidence type="ECO:0000256" key="8">
    <source>
        <dbReference type="ARBA" id="ARBA00022737"/>
    </source>
</evidence>
<reference evidence="14" key="1">
    <citation type="submission" date="2017-09" db="EMBL/GenBank/DDBJ databases">
        <title>The Reconstruction of 2,631 Draft Metagenome-Assembled Genomes from the Global Oceans.</title>
        <authorList>
            <person name="Tully B.J."/>
            <person name="Graham E.D."/>
            <person name="Heidelberg J.F."/>
        </authorList>
    </citation>
    <scope>NUCLEOTIDE SEQUENCE [LARGE SCALE GENOMIC DNA]</scope>
</reference>
<evidence type="ECO:0000256" key="9">
    <source>
        <dbReference type="ARBA" id="ARBA00022962"/>
    </source>
</evidence>
<organism evidence="13 14">
    <name type="scientific">Candidatus Iainarchaeum sp</name>
    <dbReference type="NCBI Taxonomy" id="3101447"/>
    <lineage>
        <taxon>Archaea</taxon>
        <taxon>Candidatus Iainarchaeota</taxon>
        <taxon>Candidatus Iainarchaeia</taxon>
        <taxon>Candidatus Iainarchaeales</taxon>
        <taxon>Candidatus Iainarchaeaceae</taxon>
        <taxon>Candidatus Iainarchaeum</taxon>
    </lineage>
</organism>
<accession>A0A2D6LQ43</accession>
<keyword evidence="7" id="KW-0808">Transferase</keyword>
<dbReference type="InterPro" id="IPR005855">
    <property type="entry name" value="GFAT"/>
</dbReference>
<dbReference type="Pfam" id="PF13522">
    <property type="entry name" value="GATase_6"/>
    <property type="match status" value="1"/>
</dbReference>
<keyword evidence="5" id="KW-0963">Cytoplasm</keyword>
<sequence length="581" mass="63305">MCGIIGIKGSNATEQAFSGLKALEYRGYDSWGIAYPTNNEFSVEKKTGHISNSNPVFSDSSIAIGHTRWATHGNVSERNAHPHLSMDGKIALVHNGIVENFAELKKSLLEKNYAFKSDTDSEIIVNLIQEKMKSENSFEEAVRKSLLEIDGSYAIVAIHQGEDKLVCARNGSPLVLGFGESFFVASDATAFIGETKKVYFLNDNEMSVISLEPKVFDVASGKEINFETKELTWSFEQAQKGSYPHFMLKEISEQPKALELAIEQPKEKLDELTSLIKSSEKVFLIGCGTSYHACVAGSYFFSNAGLHVETILASEFSRVENFLNEKTLVVALSQSGETADLLDAVKAAKKKGAKIASIVNVMDSSLMRTSDVSILMNAGPEICVLSTKSYTSQLAILLLLAYSVVGKNDEAKQLVKETASKIESLISSSKEEMELLAEKLANKKNIFVIGRSEAFPAALESALKIKEVSYIHAEGFAGAELKHGTIALIEEGTPAIVLCTPETRAEVLSNAIEMKSRGALTIGVDSKEHSEFDFNIAVPDCGNANIISLIIPIQLLSYFLALKKGFDPDKPRNLAKSVTVK</sequence>
<evidence type="ECO:0000256" key="2">
    <source>
        <dbReference type="ARBA" id="ARBA00004496"/>
    </source>
</evidence>
<dbReference type="PROSITE" id="PS51464">
    <property type="entry name" value="SIS"/>
    <property type="match status" value="2"/>
</dbReference>
<dbReference type="SUPFAM" id="SSF53697">
    <property type="entry name" value="SIS domain"/>
    <property type="match status" value="1"/>
</dbReference>
<dbReference type="CDD" id="cd05008">
    <property type="entry name" value="SIS_GlmS_GlmD_1"/>
    <property type="match status" value="1"/>
</dbReference>
<dbReference type="EC" id="2.6.1.16" evidence="3"/>
<dbReference type="SUPFAM" id="SSF56235">
    <property type="entry name" value="N-terminal nucleophile aminohydrolases (Ntn hydrolases)"/>
    <property type="match status" value="1"/>
</dbReference>
<dbReference type="InterPro" id="IPR017932">
    <property type="entry name" value="GATase_2_dom"/>
</dbReference>
<comment type="caution">
    <text evidence="13">The sequence shown here is derived from an EMBL/GenBank/DDBJ whole genome shotgun (WGS) entry which is preliminary data.</text>
</comment>
<dbReference type="Gene3D" id="3.40.50.10490">
    <property type="entry name" value="Glucose-6-phosphate isomerase like protein, domain 1"/>
    <property type="match status" value="2"/>
</dbReference>
<comment type="catalytic activity">
    <reaction evidence="1">
        <text>D-fructose 6-phosphate + L-glutamine = D-glucosamine 6-phosphate + L-glutamate</text>
        <dbReference type="Rhea" id="RHEA:13237"/>
        <dbReference type="ChEBI" id="CHEBI:29985"/>
        <dbReference type="ChEBI" id="CHEBI:58359"/>
        <dbReference type="ChEBI" id="CHEBI:58725"/>
        <dbReference type="ChEBI" id="CHEBI:61527"/>
        <dbReference type="EC" id="2.6.1.16"/>
    </reaction>
</comment>
<dbReference type="PANTHER" id="PTHR10937:SF0">
    <property type="entry name" value="GLUTAMINE--FRUCTOSE-6-PHOSPHATE TRANSAMINASE (ISOMERIZING)"/>
    <property type="match status" value="1"/>
</dbReference>
<evidence type="ECO:0000313" key="13">
    <source>
        <dbReference type="EMBL" id="MAG18234.1"/>
    </source>
</evidence>
<dbReference type="CDD" id="cd00714">
    <property type="entry name" value="GFAT"/>
    <property type="match status" value="1"/>
</dbReference>
<dbReference type="Pfam" id="PF01380">
    <property type="entry name" value="SIS"/>
    <property type="match status" value="2"/>
</dbReference>
<evidence type="ECO:0000256" key="7">
    <source>
        <dbReference type="ARBA" id="ARBA00022679"/>
    </source>
</evidence>
<evidence type="ECO:0000256" key="6">
    <source>
        <dbReference type="ARBA" id="ARBA00022576"/>
    </source>
</evidence>
<dbReference type="InterPro" id="IPR035490">
    <property type="entry name" value="GlmS/FrlB_SIS"/>
</dbReference>
<dbReference type="InterPro" id="IPR046348">
    <property type="entry name" value="SIS_dom_sf"/>
</dbReference>
<keyword evidence="9" id="KW-0315">Glutamine amidotransferase</keyword>
<dbReference type="CDD" id="cd05009">
    <property type="entry name" value="SIS_GlmS_GlmD_2"/>
    <property type="match status" value="1"/>
</dbReference>
<evidence type="ECO:0000256" key="5">
    <source>
        <dbReference type="ARBA" id="ARBA00022490"/>
    </source>
</evidence>
<comment type="function">
    <text evidence="10">Catalyzes the first step in hexosamine metabolism, converting fructose-6P into glucosamine-6P using glutamine as a nitrogen source.</text>
</comment>
<feature type="domain" description="Glutamine amidotransferase type-2" evidence="11">
    <location>
        <begin position="2"/>
        <end position="212"/>
    </location>
</feature>
<dbReference type="NCBIfam" id="TIGR01135">
    <property type="entry name" value="glmS"/>
    <property type="match status" value="1"/>
</dbReference>
<proteinExistence type="predicted"/>
<dbReference type="GO" id="GO:0006487">
    <property type="term" value="P:protein N-linked glycosylation"/>
    <property type="evidence" value="ECO:0007669"/>
    <property type="project" value="TreeGrafter"/>
</dbReference>
<dbReference type="FunFam" id="3.40.50.10490:FF:000001">
    <property type="entry name" value="Glutamine--fructose-6-phosphate aminotransferase [isomerizing]"/>
    <property type="match status" value="1"/>
</dbReference>
<evidence type="ECO:0000256" key="3">
    <source>
        <dbReference type="ARBA" id="ARBA00012916"/>
    </source>
</evidence>
<evidence type="ECO:0000259" key="12">
    <source>
        <dbReference type="PROSITE" id="PS51464"/>
    </source>
</evidence>
<dbReference type="PANTHER" id="PTHR10937">
    <property type="entry name" value="GLUCOSAMINE--FRUCTOSE-6-PHOSPHATE AMINOTRANSFERASE, ISOMERIZING"/>
    <property type="match status" value="1"/>
</dbReference>
<dbReference type="InterPro" id="IPR001347">
    <property type="entry name" value="SIS_dom"/>
</dbReference>
<dbReference type="GO" id="GO:0006047">
    <property type="term" value="P:UDP-N-acetylglucosamine metabolic process"/>
    <property type="evidence" value="ECO:0007669"/>
    <property type="project" value="TreeGrafter"/>
</dbReference>
<gene>
    <name evidence="13" type="primary">glmS</name>
    <name evidence="13" type="ORF">CL944_02050</name>
</gene>
<evidence type="ECO:0000313" key="14">
    <source>
        <dbReference type="Proteomes" id="UP000226712"/>
    </source>
</evidence>
<dbReference type="EMBL" id="NZBD01000014">
    <property type="protein sequence ID" value="MAG18234.1"/>
    <property type="molecule type" value="Genomic_DNA"/>
</dbReference>